<comment type="caution">
    <text evidence="1">The sequence shown here is derived from an EMBL/GenBank/DDBJ whole genome shotgun (WGS) entry which is preliminary data.</text>
</comment>
<dbReference type="AlphaFoldDB" id="A0A0F9AJJ3"/>
<proteinExistence type="predicted"/>
<dbReference type="EMBL" id="LAZR01042418">
    <property type="protein sequence ID" value="KKL09580.1"/>
    <property type="molecule type" value="Genomic_DNA"/>
</dbReference>
<feature type="non-terminal residue" evidence="1">
    <location>
        <position position="45"/>
    </location>
</feature>
<reference evidence="1" key="1">
    <citation type="journal article" date="2015" name="Nature">
        <title>Complex archaea that bridge the gap between prokaryotes and eukaryotes.</title>
        <authorList>
            <person name="Spang A."/>
            <person name="Saw J.H."/>
            <person name="Jorgensen S.L."/>
            <person name="Zaremba-Niedzwiedzka K."/>
            <person name="Martijn J."/>
            <person name="Lind A.E."/>
            <person name="van Eijk R."/>
            <person name="Schleper C."/>
            <person name="Guy L."/>
            <person name="Ettema T.J."/>
        </authorList>
    </citation>
    <scope>NUCLEOTIDE SEQUENCE</scope>
</reference>
<organism evidence="1">
    <name type="scientific">marine sediment metagenome</name>
    <dbReference type="NCBI Taxonomy" id="412755"/>
    <lineage>
        <taxon>unclassified sequences</taxon>
        <taxon>metagenomes</taxon>
        <taxon>ecological metagenomes</taxon>
    </lineage>
</organism>
<protein>
    <submittedName>
        <fullName evidence="1">Uncharacterized protein</fullName>
    </submittedName>
</protein>
<name>A0A0F9AJJ3_9ZZZZ</name>
<evidence type="ECO:0000313" key="1">
    <source>
        <dbReference type="EMBL" id="KKL09580.1"/>
    </source>
</evidence>
<accession>A0A0F9AJJ3</accession>
<sequence>MKTDTSLRCIKLRGKLYDARGGVVIIQDDGGAVDINETLRRSGLV</sequence>
<gene>
    <name evidence="1" type="ORF">LCGC14_2564420</name>
</gene>